<organism evidence="6 7">
    <name type="scientific">Dipteronia dyeriana</name>
    <dbReference type="NCBI Taxonomy" id="168575"/>
    <lineage>
        <taxon>Eukaryota</taxon>
        <taxon>Viridiplantae</taxon>
        <taxon>Streptophyta</taxon>
        <taxon>Embryophyta</taxon>
        <taxon>Tracheophyta</taxon>
        <taxon>Spermatophyta</taxon>
        <taxon>Magnoliopsida</taxon>
        <taxon>eudicotyledons</taxon>
        <taxon>Gunneridae</taxon>
        <taxon>Pentapetalae</taxon>
        <taxon>rosids</taxon>
        <taxon>malvids</taxon>
        <taxon>Sapindales</taxon>
        <taxon>Sapindaceae</taxon>
        <taxon>Hippocastanoideae</taxon>
        <taxon>Acereae</taxon>
        <taxon>Dipteronia</taxon>
    </lineage>
</organism>
<evidence type="ECO:0000256" key="3">
    <source>
        <dbReference type="ARBA" id="ARBA00022786"/>
    </source>
</evidence>
<comment type="function">
    <text evidence="1">May act as a substrate-specific adapter of an E3 ubiquitin-protein ligase complex (CUL3-RBX1-BTB) which mediates the ubiquitination and subsequent proteasomal degradation of target proteins.</text>
</comment>
<dbReference type="InterPro" id="IPR011333">
    <property type="entry name" value="SKP1/BTB/POZ_sf"/>
</dbReference>
<reference evidence="6" key="1">
    <citation type="journal article" date="2023" name="Plant J.">
        <title>Genome sequences and population genomics provide insights into the demographic history, inbreeding, and mutation load of two 'living fossil' tree species of Dipteronia.</title>
        <authorList>
            <person name="Feng Y."/>
            <person name="Comes H.P."/>
            <person name="Chen J."/>
            <person name="Zhu S."/>
            <person name="Lu R."/>
            <person name="Zhang X."/>
            <person name="Li P."/>
            <person name="Qiu J."/>
            <person name="Olsen K.M."/>
            <person name="Qiu Y."/>
        </authorList>
    </citation>
    <scope>NUCLEOTIDE SEQUENCE</scope>
    <source>
        <strain evidence="6">KIB01</strain>
    </source>
</reference>
<dbReference type="PANTHER" id="PTHR31060">
    <property type="entry name" value="OSJNBA0011J08.25 PROTEIN-RELATED"/>
    <property type="match status" value="1"/>
</dbReference>
<name>A0AAD9XTP8_9ROSI</name>
<dbReference type="InterPro" id="IPR058039">
    <property type="entry name" value="At3g05675-like_ankyrin"/>
</dbReference>
<comment type="pathway">
    <text evidence="2">Protein modification; protein ubiquitination.</text>
</comment>
<evidence type="ECO:0000256" key="4">
    <source>
        <dbReference type="SAM" id="MobiDB-lite"/>
    </source>
</evidence>
<sequence length="494" mass="55747">MIPTNPKKRQRVPHHSTSTRHPSSADLSRSDSSHKLRRSNSNASFNDGVFVRRSTPAVSSSFNDATTADVFLRLYVDHNTPFAADASAGEDDVQIYLHSDVLRRSKYFAALLSDRWQNPNLNNGVDSKNNSSSNCSRFICLSFGVSANKPNSISNHETVLELLYTDNFSSVINNVSTALDLLPVALELLFEDCVKACVRFIEAVPWTEEEEKRVIETIPFLREEESRELLSRIAAEGDSCEDMLHGLILVAIHNHPNMAFVKAFVAKLLRDFSSRESARRVLERAFEETLKIVKESLEEYSSPDFRGDHNETEAIQRLNLHTAMTNGRHLLWLVERMVELRVADNAVKEWSEQPAFTADLQRAIRDDAWRNIVPGLPGILMKSTCKLANAVAAGTILAARQVRMKLVKDWLPVLIVCKDNASPLLPSHKTLYLELEQTFLRIISTLPMSDSQELLQQCLSFSTKNVDDCPHLVTAFNTWFRRATRPPQADEDDV</sequence>
<feature type="region of interest" description="Disordered" evidence="4">
    <location>
        <begin position="1"/>
        <end position="40"/>
    </location>
</feature>
<dbReference type="EMBL" id="JANJYI010000001">
    <property type="protein sequence ID" value="KAK2665316.1"/>
    <property type="molecule type" value="Genomic_DNA"/>
</dbReference>
<gene>
    <name evidence="6" type="ORF">Ddye_003890</name>
</gene>
<dbReference type="AlphaFoldDB" id="A0AAD9XTP8"/>
<dbReference type="PANTHER" id="PTHR31060:SF6">
    <property type="entry name" value="EXPRESSED PROTEIN"/>
    <property type="match status" value="1"/>
</dbReference>
<comment type="caution">
    <text evidence="6">The sequence shown here is derived from an EMBL/GenBank/DDBJ whole genome shotgun (WGS) entry which is preliminary data.</text>
</comment>
<feature type="compositionally biased region" description="Basic residues" evidence="4">
    <location>
        <begin position="1"/>
        <end position="18"/>
    </location>
</feature>
<evidence type="ECO:0000259" key="5">
    <source>
        <dbReference type="Pfam" id="PF25553"/>
    </source>
</evidence>
<feature type="domain" description="At3g05675-like ankyrin-like" evidence="5">
    <location>
        <begin position="290"/>
        <end position="483"/>
    </location>
</feature>
<proteinExistence type="predicted"/>
<keyword evidence="3" id="KW-0833">Ubl conjugation pathway</keyword>
<accession>A0AAD9XTP8</accession>
<evidence type="ECO:0000313" key="7">
    <source>
        <dbReference type="Proteomes" id="UP001280121"/>
    </source>
</evidence>
<dbReference type="Proteomes" id="UP001280121">
    <property type="component" value="Unassembled WGS sequence"/>
</dbReference>
<keyword evidence="7" id="KW-1185">Reference proteome</keyword>
<evidence type="ECO:0000313" key="6">
    <source>
        <dbReference type="EMBL" id="KAK2665316.1"/>
    </source>
</evidence>
<dbReference type="Pfam" id="PF25553">
    <property type="entry name" value="BTB-POZ_ANK-like"/>
    <property type="match status" value="1"/>
</dbReference>
<evidence type="ECO:0000256" key="2">
    <source>
        <dbReference type="ARBA" id="ARBA00004906"/>
    </source>
</evidence>
<dbReference type="InterPro" id="IPR038920">
    <property type="entry name" value="At3g05675-like"/>
</dbReference>
<evidence type="ECO:0000256" key="1">
    <source>
        <dbReference type="ARBA" id="ARBA00002668"/>
    </source>
</evidence>
<protein>
    <recommendedName>
        <fullName evidence="5">At3g05675-like ankyrin-like domain-containing protein</fullName>
    </recommendedName>
</protein>
<dbReference type="Gene3D" id="3.30.710.10">
    <property type="entry name" value="Potassium Channel Kv1.1, Chain A"/>
    <property type="match status" value="1"/>
</dbReference>